<evidence type="ECO:0000256" key="5">
    <source>
        <dbReference type="ARBA" id="ARBA00023004"/>
    </source>
</evidence>
<comment type="similarity">
    <text evidence="1 6">Belongs to the iron/ascorbate-dependent oxidoreductase family.</text>
</comment>
<dbReference type="PANTHER" id="PTHR10209">
    <property type="entry name" value="OXIDOREDUCTASE, 2OG-FE II OXYGENASE FAMILY PROTEIN"/>
    <property type="match status" value="1"/>
</dbReference>
<dbReference type="InterPro" id="IPR005123">
    <property type="entry name" value="Oxoglu/Fe-dep_dioxygenase_dom"/>
</dbReference>
<dbReference type="GO" id="GO:0002238">
    <property type="term" value="P:response to molecule of fungal origin"/>
    <property type="evidence" value="ECO:0007669"/>
    <property type="project" value="UniProtKB-ARBA"/>
</dbReference>
<dbReference type="PANTHER" id="PTHR10209:SF884">
    <property type="entry name" value="1-AMINOCYCLOPROPANE-1-CARBOXYLATE OXIDASE HOMOLOG 1-LIKE"/>
    <property type="match status" value="1"/>
</dbReference>
<dbReference type="GO" id="GO:0050590">
    <property type="term" value="F:desacetoxyvindoline 4-hydroxylase activity"/>
    <property type="evidence" value="ECO:0007669"/>
    <property type="project" value="UniProtKB-EC"/>
</dbReference>
<evidence type="ECO:0000256" key="4">
    <source>
        <dbReference type="ARBA" id="ARBA00023002"/>
    </source>
</evidence>
<dbReference type="GO" id="GO:0031418">
    <property type="term" value="F:L-ascorbic acid binding"/>
    <property type="evidence" value="ECO:0007669"/>
    <property type="project" value="UniProtKB-KW"/>
</dbReference>
<evidence type="ECO:0000256" key="1">
    <source>
        <dbReference type="ARBA" id="ARBA00008056"/>
    </source>
</evidence>
<dbReference type="InterPro" id="IPR027443">
    <property type="entry name" value="IPNS-like_sf"/>
</dbReference>
<keyword evidence="4 6" id="KW-0560">Oxidoreductase</keyword>
<dbReference type="FunFam" id="2.60.120.330:FF:000005">
    <property type="entry name" value="1-aminocyclopropane-1-carboxylate oxidase homolog 1"/>
    <property type="match status" value="1"/>
</dbReference>
<name>A0A2G9G7T9_9LAMI</name>
<keyword evidence="9" id="KW-1185">Reference proteome</keyword>
<accession>A0A2G9G7T9</accession>
<dbReference type="InterPro" id="IPR044861">
    <property type="entry name" value="IPNS-like_FE2OG_OXY"/>
</dbReference>
<proteinExistence type="inferred from homology"/>
<dbReference type="GO" id="GO:0009805">
    <property type="term" value="P:coumarin biosynthetic process"/>
    <property type="evidence" value="ECO:0007669"/>
    <property type="project" value="UniProtKB-ARBA"/>
</dbReference>
<dbReference type="EC" id="1.14.11.20" evidence="8"/>
<dbReference type="InterPro" id="IPR026992">
    <property type="entry name" value="DIOX_N"/>
</dbReference>
<dbReference type="OrthoDB" id="288590at2759"/>
<keyword evidence="2 6" id="KW-0479">Metal-binding</keyword>
<reference evidence="9" key="1">
    <citation type="journal article" date="2018" name="Gigascience">
        <title>Genome assembly of the Pink Ipe (Handroanthus impetiginosus, Bignoniaceae), a highly valued, ecologically keystone Neotropical timber forest tree.</title>
        <authorList>
            <person name="Silva-Junior O.B."/>
            <person name="Grattapaglia D."/>
            <person name="Novaes E."/>
            <person name="Collevatti R.G."/>
        </authorList>
    </citation>
    <scope>NUCLEOTIDE SEQUENCE [LARGE SCALE GENOMIC DNA]</scope>
    <source>
        <strain evidence="9">cv. UFG-1</strain>
    </source>
</reference>
<evidence type="ECO:0000259" key="7">
    <source>
        <dbReference type="PROSITE" id="PS51471"/>
    </source>
</evidence>
<gene>
    <name evidence="8" type="ORF">CDL12_26130</name>
</gene>
<dbReference type="GO" id="GO:0046872">
    <property type="term" value="F:metal ion binding"/>
    <property type="evidence" value="ECO:0007669"/>
    <property type="project" value="UniProtKB-KW"/>
</dbReference>
<dbReference type="STRING" id="429701.A0A2G9G7T9"/>
<dbReference type="EMBL" id="NKXS01006455">
    <property type="protein sequence ID" value="PIN01363.1"/>
    <property type="molecule type" value="Genomic_DNA"/>
</dbReference>
<evidence type="ECO:0000313" key="8">
    <source>
        <dbReference type="EMBL" id="PIN01363.1"/>
    </source>
</evidence>
<feature type="domain" description="Fe2OG dioxygenase" evidence="7">
    <location>
        <begin position="213"/>
        <end position="312"/>
    </location>
</feature>
<comment type="caution">
    <text evidence="8">The sequence shown here is derived from an EMBL/GenBank/DDBJ whole genome shotgun (WGS) entry which is preliminary data.</text>
</comment>
<evidence type="ECO:0000313" key="9">
    <source>
        <dbReference type="Proteomes" id="UP000231279"/>
    </source>
</evidence>
<dbReference type="Pfam" id="PF03171">
    <property type="entry name" value="2OG-FeII_Oxy"/>
    <property type="match status" value="1"/>
</dbReference>
<evidence type="ECO:0000256" key="2">
    <source>
        <dbReference type="ARBA" id="ARBA00022723"/>
    </source>
</evidence>
<keyword evidence="3" id="KW-0847">Vitamin C</keyword>
<dbReference type="SUPFAM" id="SSF51197">
    <property type="entry name" value="Clavaminate synthase-like"/>
    <property type="match status" value="1"/>
</dbReference>
<dbReference type="Gene3D" id="2.60.120.330">
    <property type="entry name" value="B-lactam Antibiotic, Isopenicillin N Synthase, Chain"/>
    <property type="match status" value="1"/>
</dbReference>
<evidence type="ECO:0000256" key="3">
    <source>
        <dbReference type="ARBA" id="ARBA00022896"/>
    </source>
</evidence>
<dbReference type="Proteomes" id="UP000231279">
    <property type="component" value="Unassembled WGS sequence"/>
</dbReference>
<dbReference type="PROSITE" id="PS51471">
    <property type="entry name" value="FE2OG_OXY"/>
    <property type="match status" value="1"/>
</dbReference>
<keyword evidence="5 6" id="KW-0408">Iron</keyword>
<dbReference type="Pfam" id="PF14226">
    <property type="entry name" value="DIOX_N"/>
    <property type="match status" value="1"/>
</dbReference>
<sequence length="371" mass="42485">MEVQTMKVPEYDRQNELRAFDDSKAGVKGLVDAGITTIPRMFINDNDKPGSGLCNSNPEVFFPVIDLEGLNDAARHLKIVEKVKEACQEWGFFQIVNHGMPVSVMEEMIEGVRRFHEQGTEVKKKYYTRDPTKTFQYNSNFDLYKTSAAMWRDTIIWTTAPHPPDPQELPDLCRDIMFEYSKHLMKVGHTVYELLSKALGLNPSYLREIGCLDANIFVGHYYPPCPEPELTFGIRSHVDFGLLTILLQDQIGGLQVLHQNQWVDVPPLVGGLVINVGDFIQLITNDKFKSVKHRALSKREGPRISVATFIKPNCRDGDNPRLYGPIKELTTEEEPAIYRETTYKDYEIFYFIKCEDGTTKLPYFKLCSQSK</sequence>
<organism evidence="8 9">
    <name type="scientific">Handroanthus impetiginosus</name>
    <dbReference type="NCBI Taxonomy" id="429701"/>
    <lineage>
        <taxon>Eukaryota</taxon>
        <taxon>Viridiplantae</taxon>
        <taxon>Streptophyta</taxon>
        <taxon>Embryophyta</taxon>
        <taxon>Tracheophyta</taxon>
        <taxon>Spermatophyta</taxon>
        <taxon>Magnoliopsida</taxon>
        <taxon>eudicotyledons</taxon>
        <taxon>Gunneridae</taxon>
        <taxon>Pentapetalae</taxon>
        <taxon>asterids</taxon>
        <taxon>lamiids</taxon>
        <taxon>Lamiales</taxon>
        <taxon>Bignoniaceae</taxon>
        <taxon>Crescentiina</taxon>
        <taxon>Tabebuia alliance</taxon>
        <taxon>Handroanthus</taxon>
    </lineage>
</organism>
<protein>
    <submittedName>
        <fullName evidence="8">Iron/ascorbate family oxidoreductase</fullName>
        <ecNumber evidence="8">1.14.11.20</ecNumber>
    </submittedName>
</protein>
<evidence type="ECO:0000256" key="6">
    <source>
        <dbReference type="RuleBase" id="RU003682"/>
    </source>
</evidence>
<dbReference type="AlphaFoldDB" id="A0A2G9G7T9"/>